<accession>A0A8K2A658</accession>
<dbReference type="GO" id="GO:0016829">
    <property type="term" value="F:lyase activity"/>
    <property type="evidence" value="ECO:0007669"/>
    <property type="project" value="UniProtKB-KW"/>
</dbReference>
<protein>
    <recommendedName>
        <fullName evidence="3">Chromophore lyase CpcS/CpeS</fullName>
        <ecNumber evidence="3">4.-.-.-</ecNumber>
    </recommendedName>
</protein>
<keyword evidence="5" id="KW-1185">Reference proteome</keyword>
<dbReference type="HAMAP" id="MF_01459">
    <property type="entry name" value="Chrphore_lyase_CpxS"/>
    <property type="match status" value="1"/>
</dbReference>
<dbReference type="RefSeq" id="WP_161823465.1">
    <property type="nucleotide sequence ID" value="NZ_WVIC01000001.1"/>
</dbReference>
<evidence type="ECO:0000256" key="1">
    <source>
        <dbReference type="ARBA" id="ARBA00010681"/>
    </source>
</evidence>
<evidence type="ECO:0000313" key="4">
    <source>
        <dbReference type="EMBL" id="NCJ04990.1"/>
    </source>
</evidence>
<dbReference type="InterPro" id="IPR018536">
    <property type="entry name" value="CpcS/CpeS"/>
</dbReference>
<evidence type="ECO:0000256" key="3">
    <source>
        <dbReference type="HAMAP-Rule" id="MF_01459"/>
    </source>
</evidence>
<comment type="similarity">
    <text evidence="1 3">Belongs to the CpcS/CpeS biliprotein lyase family.</text>
</comment>
<organism evidence="4 5">
    <name type="scientific">Petrachloros mirabilis ULC683</name>
    <dbReference type="NCBI Taxonomy" id="2781853"/>
    <lineage>
        <taxon>Bacteria</taxon>
        <taxon>Bacillati</taxon>
        <taxon>Cyanobacteriota</taxon>
        <taxon>Cyanophyceae</taxon>
        <taxon>Synechococcales</taxon>
        <taxon>Petrachlorosaceae</taxon>
        <taxon>Petrachloros</taxon>
        <taxon>Petrachloros mirabilis</taxon>
    </lineage>
</organism>
<comment type="caution">
    <text evidence="4">The sequence shown here is derived from an EMBL/GenBank/DDBJ whole genome shotgun (WGS) entry which is preliminary data.</text>
</comment>
<dbReference type="EMBL" id="WVIC01000001">
    <property type="protein sequence ID" value="NCJ04990.1"/>
    <property type="molecule type" value="Genomic_DNA"/>
</dbReference>
<gene>
    <name evidence="3" type="primary">cpcS</name>
    <name evidence="4" type="ORF">GS597_00325</name>
</gene>
<dbReference type="CDD" id="cd16339">
    <property type="entry name" value="CpcS"/>
    <property type="match status" value="1"/>
</dbReference>
<proteinExistence type="inferred from homology"/>
<reference evidence="4" key="1">
    <citation type="submission" date="2019-12" db="EMBL/GenBank/DDBJ databases">
        <title>High-Quality draft genome sequences of three cyanobacteria isolated from the limestone walls of the Old Cathedral of Coimbra.</title>
        <authorList>
            <person name="Tiago I."/>
            <person name="Soares F."/>
            <person name="Portugal A."/>
        </authorList>
    </citation>
    <scope>NUCLEOTIDE SEQUENCE [LARGE SCALE GENOMIC DNA]</scope>
    <source>
        <strain evidence="4">C</strain>
    </source>
</reference>
<evidence type="ECO:0000313" key="5">
    <source>
        <dbReference type="Proteomes" id="UP000607397"/>
    </source>
</evidence>
<dbReference type="Proteomes" id="UP000607397">
    <property type="component" value="Unassembled WGS sequence"/>
</dbReference>
<dbReference type="Pfam" id="PF09367">
    <property type="entry name" value="CpeS"/>
    <property type="match status" value="1"/>
</dbReference>
<dbReference type="AlphaFoldDB" id="A0A8K2A658"/>
<dbReference type="GO" id="GO:0017006">
    <property type="term" value="P:protein-tetrapyrrole linkage"/>
    <property type="evidence" value="ECO:0007669"/>
    <property type="project" value="UniProtKB-UniRule"/>
</dbReference>
<name>A0A8K2A658_9CYAN</name>
<dbReference type="EC" id="4.-.-.-" evidence="3"/>
<comment type="function">
    <text evidence="3">Covalently attaches a chromophore to Cys residue(s) of phycobiliproteins.</text>
</comment>
<keyword evidence="2 3" id="KW-0456">Lyase</keyword>
<sequence length="202" mass="22556">MTFPIHSVHTEGVPTGQVHIAPATPEQLAAQFFQQSAGHWRSERRYYTLQSGEVQEVVSLLTVDYLRPGCPELVALAQRHGLDDAQVFVCGARATWSSHDQTSQSRLSRGSTVFGVRGSMLFRDRGFATPKPVTADYFFRDAKTLCLRTEYNDSSFEEELKLIGTAYRTRQTIISRAGAEMMIGQYLETRLDESALGSESGR</sequence>
<evidence type="ECO:0000256" key="2">
    <source>
        <dbReference type="ARBA" id="ARBA00023239"/>
    </source>
</evidence>
<dbReference type="InterPro" id="IPR012674">
    <property type="entry name" value="Calycin"/>
</dbReference>
<dbReference type="Gene3D" id="2.40.128.20">
    <property type="match status" value="1"/>
</dbReference>